<comment type="similarity">
    <text evidence="1">Belongs to the thioredoxin family. DsbA subfamily.</text>
</comment>
<evidence type="ECO:0000256" key="1">
    <source>
        <dbReference type="ARBA" id="ARBA00005791"/>
    </source>
</evidence>
<feature type="domain" description="Thioredoxin" evidence="2">
    <location>
        <begin position="1"/>
        <end position="171"/>
    </location>
</feature>
<dbReference type="KEGG" id="cao:Celal_2948"/>
<evidence type="ECO:0000313" key="3">
    <source>
        <dbReference type="EMBL" id="ADV50224.1"/>
    </source>
</evidence>
<dbReference type="PROSITE" id="PS51352">
    <property type="entry name" value="THIOREDOXIN_2"/>
    <property type="match status" value="1"/>
</dbReference>
<dbReference type="Proteomes" id="UP000008634">
    <property type="component" value="Chromosome"/>
</dbReference>
<dbReference type="STRING" id="688270.Celal_2948"/>
<dbReference type="Gene3D" id="3.40.30.10">
    <property type="entry name" value="Glutaredoxin"/>
    <property type="match status" value="1"/>
</dbReference>
<reference evidence="3 4" key="1">
    <citation type="journal article" date="2010" name="Stand. Genomic Sci.">
        <title>Complete genome sequence of Cellulophaga algicola type strain (IC166).</title>
        <authorList>
            <person name="Abt B."/>
            <person name="Lu M."/>
            <person name="Misra M."/>
            <person name="Han C."/>
            <person name="Nolan M."/>
            <person name="Lucas S."/>
            <person name="Hammon N."/>
            <person name="Deshpande S."/>
            <person name="Cheng J.F."/>
            <person name="Tapia R."/>
            <person name="Goodwin L."/>
            <person name="Pitluck S."/>
            <person name="Liolios K."/>
            <person name="Pagani I."/>
            <person name="Ivanova N."/>
            <person name="Mavromatis K."/>
            <person name="Ovchinikova G."/>
            <person name="Pati A."/>
            <person name="Chen A."/>
            <person name="Palaniappan K."/>
            <person name="Land M."/>
            <person name="Hauser L."/>
            <person name="Chang Y.J."/>
            <person name="Jeffries C.D."/>
            <person name="Detter J.C."/>
            <person name="Brambilla E."/>
            <person name="Rohde M."/>
            <person name="Tindall B.J."/>
            <person name="Goker M."/>
            <person name="Woyke T."/>
            <person name="Bristow J."/>
            <person name="Eisen J.A."/>
            <person name="Markowitz V."/>
            <person name="Hugenholtz P."/>
            <person name="Kyrpides N.C."/>
            <person name="Klenk H.P."/>
            <person name="Lapidus A."/>
        </authorList>
    </citation>
    <scope>NUCLEOTIDE SEQUENCE [LARGE SCALE GENOMIC DNA]</scope>
    <source>
        <strain evidence="4">DSM 14237 / IC166 / ACAM 630</strain>
    </source>
</reference>
<dbReference type="AlphaFoldDB" id="E6XED4"/>
<dbReference type="OrthoDB" id="117402at2"/>
<dbReference type="PANTHER" id="PTHR13887:SF55">
    <property type="entry name" value="SLR0313 PROTEIN"/>
    <property type="match status" value="1"/>
</dbReference>
<dbReference type="eggNOG" id="COG1651">
    <property type="taxonomic scope" value="Bacteria"/>
</dbReference>
<dbReference type="InterPro" id="IPR036249">
    <property type="entry name" value="Thioredoxin-like_sf"/>
</dbReference>
<gene>
    <name evidence="3" type="ordered locus">Celal_2948</name>
</gene>
<dbReference type="InterPro" id="IPR013766">
    <property type="entry name" value="Thioredoxin_domain"/>
</dbReference>
<protein>
    <submittedName>
        <fullName evidence="3">DSBA oxidoreductase</fullName>
    </submittedName>
</protein>
<sequence>MSLHPAINHSDHIKGNLNASLEIVEYGDFECAHCGAAHSIMETIMKEFSNQIKFVFRNFPLSEMHTNALEAAKATEAAALQGKYWEMHNSIFENQEYLQPNDFVQRAENLRMDIQKFKMDMRQNNIAEKIDTDFESGIRSGVNGTPSFFVNGNKFDGDASNLLELIQERVA</sequence>
<evidence type="ECO:0000313" key="4">
    <source>
        <dbReference type="Proteomes" id="UP000008634"/>
    </source>
</evidence>
<evidence type="ECO:0000259" key="2">
    <source>
        <dbReference type="PROSITE" id="PS51352"/>
    </source>
</evidence>
<organism evidence="3 4">
    <name type="scientific">Cellulophaga algicola (strain DSM 14237 / IC166 / ACAM 630)</name>
    <dbReference type="NCBI Taxonomy" id="688270"/>
    <lineage>
        <taxon>Bacteria</taxon>
        <taxon>Pseudomonadati</taxon>
        <taxon>Bacteroidota</taxon>
        <taxon>Flavobacteriia</taxon>
        <taxon>Flavobacteriales</taxon>
        <taxon>Flavobacteriaceae</taxon>
        <taxon>Cellulophaga</taxon>
    </lineage>
</organism>
<keyword evidence="4" id="KW-1185">Reference proteome</keyword>
<accession>E6XED4</accession>
<dbReference type="HOGENOM" id="CLU_000288_47_7_10"/>
<dbReference type="EMBL" id="CP002453">
    <property type="protein sequence ID" value="ADV50224.1"/>
    <property type="molecule type" value="Genomic_DNA"/>
</dbReference>
<dbReference type="PANTHER" id="PTHR13887">
    <property type="entry name" value="GLUTATHIONE S-TRANSFERASE KAPPA"/>
    <property type="match status" value="1"/>
</dbReference>
<name>E6XED4_CELAD</name>
<dbReference type="RefSeq" id="WP_013551687.1">
    <property type="nucleotide sequence ID" value="NC_014934.1"/>
</dbReference>
<proteinExistence type="inferred from homology"/>
<dbReference type="InterPro" id="IPR012336">
    <property type="entry name" value="Thioredoxin-like_fold"/>
</dbReference>
<dbReference type="SUPFAM" id="SSF52833">
    <property type="entry name" value="Thioredoxin-like"/>
    <property type="match status" value="1"/>
</dbReference>
<dbReference type="Pfam" id="PF13462">
    <property type="entry name" value="Thioredoxin_4"/>
    <property type="match status" value="1"/>
</dbReference>